<accession>A0A7S4PBQ2</accession>
<dbReference type="Gene3D" id="2.60.120.330">
    <property type="entry name" value="B-lactam Antibiotic, Isopenicillin N Synthase, Chain"/>
    <property type="match status" value="1"/>
</dbReference>
<dbReference type="AlphaFoldDB" id="A0A7S4PBQ2"/>
<evidence type="ECO:0000313" key="3">
    <source>
        <dbReference type="EMBL" id="CAE2330119.1"/>
    </source>
</evidence>
<evidence type="ECO:0000256" key="1">
    <source>
        <dbReference type="RuleBase" id="RU003682"/>
    </source>
</evidence>
<dbReference type="SUPFAM" id="SSF51197">
    <property type="entry name" value="Clavaminate synthase-like"/>
    <property type="match status" value="1"/>
</dbReference>
<dbReference type="GO" id="GO:0016491">
    <property type="term" value="F:oxidoreductase activity"/>
    <property type="evidence" value="ECO:0007669"/>
    <property type="project" value="UniProtKB-KW"/>
</dbReference>
<dbReference type="InterPro" id="IPR005123">
    <property type="entry name" value="Oxoglu/Fe-dep_dioxygenase_dom"/>
</dbReference>
<dbReference type="EMBL" id="HBKR01033230">
    <property type="protein sequence ID" value="CAE2330119.1"/>
    <property type="molecule type" value="Transcribed_RNA"/>
</dbReference>
<keyword evidence="1" id="KW-0408">Iron</keyword>
<dbReference type="Pfam" id="PF03171">
    <property type="entry name" value="2OG-FeII_Oxy"/>
    <property type="match status" value="1"/>
</dbReference>
<gene>
    <name evidence="3" type="ORF">NAES01612_LOCUS21781</name>
</gene>
<feature type="domain" description="Fe2OG dioxygenase" evidence="2">
    <location>
        <begin position="214"/>
        <end position="323"/>
    </location>
</feature>
<sequence length="337" mass="37057">MEPVEFSNSYPTHFIISLPGVDNLVLQEEEGKVITKIRNNCNKVTKWEVKLCGNHVPTINLALYGGVQSLSASLSQAHCVGTLKQQERDFVTVILRVLKEIGAFYVVAHGVSSDLFSTLQATLGELPYKNDAEAEDSSFKTNRALAEKQKGKYNPTGECPFNNQLSGEVWRNLVNPAFCATEGLACMLLHAMAFGQQLCTGQMTEWRNAWADPKYQSIGYRVLGYHPGPAFKENKERVVTTARHTDATWVTILANDGVGGLMVRPPSLGKWIAVQPPFQGALLVNTGNVMAKASDNFYGAVCHYVQREEGARTRVSMPFFYDRAKGDKYHGGGTGGC</sequence>
<protein>
    <recommendedName>
        <fullName evidence="2">Fe2OG dioxygenase domain-containing protein</fullName>
    </recommendedName>
</protein>
<dbReference type="PROSITE" id="PS51471">
    <property type="entry name" value="FE2OG_OXY"/>
    <property type="match status" value="1"/>
</dbReference>
<keyword evidence="1" id="KW-0560">Oxidoreductase</keyword>
<dbReference type="InterPro" id="IPR044861">
    <property type="entry name" value="IPNS-like_FE2OG_OXY"/>
</dbReference>
<dbReference type="InterPro" id="IPR027443">
    <property type="entry name" value="IPNS-like_sf"/>
</dbReference>
<dbReference type="PANTHER" id="PTHR47990">
    <property type="entry name" value="2-OXOGLUTARATE (2OG) AND FE(II)-DEPENDENT OXYGENASE SUPERFAMILY PROTEIN-RELATED"/>
    <property type="match status" value="1"/>
</dbReference>
<dbReference type="GO" id="GO:0046872">
    <property type="term" value="F:metal ion binding"/>
    <property type="evidence" value="ECO:0007669"/>
    <property type="project" value="UniProtKB-KW"/>
</dbReference>
<proteinExistence type="inferred from homology"/>
<keyword evidence="1" id="KW-0479">Metal-binding</keyword>
<dbReference type="InterPro" id="IPR050231">
    <property type="entry name" value="Iron_ascorbate_oxido_reductase"/>
</dbReference>
<comment type="similarity">
    <text evidence="1">Belongs to the iron/ascorbate-dependent oxidoreductase family.</text>
</comment>
<reference evidence="3" key="1">
    <citation type="submission" date="2021-01" db="EMBL/GenBank/DDBJ databases">
        <authorList>
            <person name="Corre E."/>
            <person name="Pelletier E."/>
            <person name="Niang G."/>
            <person name="Scheremetjew M."/>
            <person name="Finn R."/>
            <person name="Kale V."/>
            <person name="Holt S."/>
            <person name="Cochrane G."/>
            <person name="Meng A."/>
            <person name="Brown T."/>
            <person name="Cohen L."/>
        </authorList>
    </citation>
    <scope>NUCLEOTIDE SEQUENCE</scope>
    <source>
        <strain evidence="3">SoJaBio B1-5/56/2</strain>
    </source>
</reference>
<name>A0A7S4PBQ2_9EUKA</name>
<organism evidence="3">
    <name type="scientific">Paramoeba aestuarina</name>
    <dbReference type="NCBI Taxonomy" id="180227"/>
    <lineage>
        <taxon>Eukaryota</taxon>
        <taxon>Amoebozoa</taxon>
        <taxon>Discosea</taxon>
        <taxon>Flabellinia</taxon>
        <taxon>Dactylopodida</taxon>
        <taxon>Paramoebidae</taxon>
        <taxon>Paramoeba</taxon>
    </lineage>
</organism>
<evidence type="ECO:0000259" key="2">
    <source>
        <dbReference type="PROSITE" id="PS51471"/>
    </source>
</evidence>